<keyword evidence="2" id="KW-1185">Reference proteome</keyword>
<proteinExistence type="predicted"/>
<name>A0AA48KDY4_9BACT</name>
<dbReference type="Proteomes" id="UP001238179">
    <property type="component" value="Chromosome"/>
</dbReference>
<dbReference type="AlphaFoldDB" id="A0AA48KDY4"/>
<sequence>MAMIEGRLVIVRGAGDLATGVILRLVRAGFRVAALETGKPSAIRRTVSFSEALYDGSATVEGIRALRLAELPERWSPGDPVAVLEDPGCALLARVRPAALVDAIIAKRNLGTRLDMAPVVVALGPGFTAGVDAHAVVETNRGHDLGRVLLSGSAQPNTGVPGLIAGHGAERVIHAPRAGRVEPRCAIGDTVAAGDPVLAIGGEPVPAPIGGVVRGLIRPGFQAERGLKVADVDPRCVREHCFTASDKARAIGGGVLEALLMLGTP</sequence>
<protein>
    <recommendedName>
        <fullName evidence="3">EF2563 family selenium-dependent molybdenum hydroxylase system protein</fullName>
    </recommendedName>
</protein>
<evidence type="ECO:0000313" key="1">
    <source>
        <dbReference type="EMBL" id="BDU74918.1"/>
    </source>
</evidence>
<evidence type="ECO:0000313" key="2">
    <source>
        <dbReference type="Proteomes" id="UP001238179"/>
    </source>
</evidence>
<dbReference type="KEGG" id="msil:METEAL_40920"/>
<dbReference type="InterPro" id="IPR017695">
    <property type="entry name" value="Se-dep_Mo_hydrolase_YqeB"/>
</dbReference>
<organism evidence="1 2">
    <name type="scientific">Mesoterricola silvestris</name>
    <dbReference type="NCBI Taxonomy" id="2927979"/>
    <lineage>
        <taxon>Bacteria</taxon>
        <taxon>Pseudomonadati</taxon>
        <taxon>Acidobacteriota</taxon>
        <taxon>Holophagae</taxon>
        <taxon>Holophagales</taxon>
        <taxon>Holophagaceae</taxon>
        <taxon>Mesoterricola</taxon>
    </lineage>
</organism>
<reference evidence="2" key="1">
    <citation type="journal article" date="2023" name="Int. J. Syst. Evol. Microbiol.">
        <title>Mesoterricola silvestris gen. nov., sp. nov., Mesoterricola sediminis sp. nov., Geothrix oryzae sp. nov., Geothrix edaphica sp. nov., Geothrix rubra sp. nov., and Geothrix limicola sp. nov., six novel members of Acidobacteriota isolated from soils.</title>
        <authorList>
            <person name="Itoh H."/>
            <person name="Sugisawa Y."/>
            <person name="Mise K."/>
            <person name="Xu Z."/>
            <person name="Kuniyasu M."/>
            <person name="Ushijima N."/>
            <person name="Kawano K."/>
            <person name="Kobayashi E."/>
            <person name="Shiratori Y."/>
            <person name="Masuda Y."/>
            <person name="Senoo K."/>
        </authorList>
    </citation>
    <scope>NUCLEOTIDE SEQUENCE [LARGE SCALE GENOMIC DNA]</scope>
    <source>
        <strain evidence="2">W79</strain>
    </source>
</reference>
<gene>
    <name evidence="1" type="ORF">METEAL_40920</name>
</gene>
<dbReference type="NCBIfam" id="TIGR03309">
    <property type="entry name" value="matur_yqeB"/>
    <property type="match status" value="1"/>
</dbReference>
<accession>A0AA48KDY4</accession>
<dbReference type="EMBL" id="AP027080">
    <property type="protein sequence ID" value="BDU74918.1"/>
    <property type="molecule type" value="Genomic_DNA"/>
</dbReference>
<evidence type="ECO:0008006" key="3">
    <source>
        <dbReference type="Google" id="ProtNLM"/>
    </source>
</evidence>